<evidence type="ECO:0000256" key="1">
    <source>
        <dbReference type="SAM" id="Phobius"/>
    </source>
</evidence>
<keyword evidence="1" id="KW-1133">Transmembrane helix</keyword>
<dbReference type="Proteomes" id="UP000267268">
    <property type="component" value="Chromosome 1"/>
</dbReference>
<feature type="transmembrane region" description="Helical" evidence="1">
    <location>
        <begin position="46"/>
        <end position="69"/>
    </location>
</feature>
<proteinExistence type="predicted"/>
<keyword evidence="1" id="KW-0472">Membrane</keyword>
<protein>
    <submittedName>
        <fullName evidence="2">Uncharacterized protein</fullName>
    </submittedName>
</protein>
<keyword evidence="3" id="KW-1185">Reference proteome</keyword>
<reference evidence="2 3" key="1">
    <citation type="submission" date="2018-12" db="EMBL/GenBank/DDBJ databases">
        <title>Flammeovirga pectinis sp. nov., isolated from the gut of the Korean scallop, Patinopecten yessoensis.</title>
        <authorList>
            <person name="Bae J.-W."/>
            <person name="Jeong Y.-S."/>
            <person name="Kang W."/>
        </authorList>
    </citation>
    <scope>NUCLEOTIDE SEQUENCE [LARGE SCALE GENOMIC DNA]</scope>
    <source>
        <strain evidence="2 3">L12M1</strain>
    </source>
</reference>
<name>A0A3Q9FNM2_9BACT</name>
<evidence type="ECO:0000313" key="3">
    <source>
        <dbReference type="Proteomes" id="UP000267268"/>
    </source>
</evidence>
<dbReference type="RefSeq" id="WP_126617113.1">
    <property type="nucleotide sequence ID" value="NZ_CP034562.1"/>
</dbReference>
<sequence>MSIQKKEVGNLVTIDINLNNFNYMLIFSLLFLVITLPFYVNNFKVNGFLLLPFYIVLYVIMIYNLWLFAGSEKLIISDKLIIYTRKLFFIEYSTTMFKSDNINIKKLKLPRIQPIYNKRVITYFNYLDFNQRKLFNFYGFGISIKSDRKRIDIGRQLFNYEVEHIYDVLKSKGY</sequence>
<keyword evidence="1" id="KW-0812">Transmembrane</keyword>
<accession>A0A3Q9FNM2</accession>
<gene>
    <name evidence="2" type="ORF">EI427_17340</name>
</gene>
<dbReference type="EMBL" id="CP034562">
    <property type="protein sequence ID" value="AZQ63925.1"/>
    <property type="molecule type" value="Genomic_DNA"/>
</dbReference>
<evidence type="ECO:0000313" key="2">
    <source>
        <dbReference type="EMBL" id="AZQ63925.1"/>
    </source>
</evidence>
<feature type="transmembrane region" description="Helical" evidence="1">
    <location>
        <begin position="21"/>
        <end position="40"/>
    </location>
</feature>
<dbReference type="AlphaFoldDB" id="A0A3Q9FNM2"/>
<dbReference type="KEGG" id="fll:EI427_17340"/>
<organism evidence="2 3">
    <name type="scientific">Flammeovirga pectinis</name>
    <dbReference type="NCBI Taxonomy" id="2494373"/>
    <lineage>
        <taxon>Bacteria</taxon>
        <taxon>Pseudomonadati</taxon>
        <taxon>Bacteroidota</taxon>
        <taxon>Cytophagia</taxon>
        <taxon>Cytophagales</taxon>
        <taxon>Flammeovirgaceae</taxon>
        <taxon>Flammeovirga</taxon>
    </lineage>
</organism>